<dbReference type="RefSeq" id="WP_306683724.1">
    <property type="nucleotide sequence ID" value="NZ_JAVDKR010000006.1"/>
</dbReference>
<name>A0AAW8H5R5_9ENTR</name>
<dbReference type="AlphaFoldDB" id="A0AAW8H5R5"/>
<evidence type="ECO:0000313" key="1">
    <source>
        <dbReference type="EMBL" id="MDQ2256168.1"/>
    </source>
</evidence>
<proteinExistence type="predicted"/>
<comment type="caution">
    <text evidence="1">The sequence shown here is derived from an EMBL/GenBank/DDBJ whole genome shotgun (WGS) entry which is preliminary data.</text>
</comment>
<keyword evidence="2" id="KW-1185">Reference proteome</keyword>
<dbReference type="EMBL" id="JAVDKS010000003">
    <property type="protein sequence ID" value="MDQ2256168.1"/>
    <property type="molecule type" value="Genomic_DNA"/>
</dbReference>
<reference evidence="1 2" key="1">
    <citation type="submission" date="2023-08" db="EMBL/GenBank/DDBJ databases">
        <authorList>
            <person name="Dale J."/>
        </authorList>
    </citation>
    <scope>NUCLEOTIDE SEQUENCE [LARGE SCALE GENOMIC DNA]</scope>
    <source>
        <strain evidence="1 2">2023EL-00788</strain>
    </source>
</reference>
<accession>A0AAW8H5R5</accession>
<dbReference type="Gene3D" id="3.40.50.450">
    <property type="match status" value="1"/>
</dbReference>
<dbReference type="Gene3D" id="1.25.40.10">
    <property type="entry name" value="Tetratricopeptide repeat domain"/>
    <property type="match status" value="1"/>
</dbReference>
<dbReference type="Proteomes" id="UP001225042">
    <property type="component" value="Unassembled WGS sequence"/>
</dbReference>
<dbReference type="Pfam" id="PF20308">
    <property type="entry name" value="TPR-S"/>
    <property type="match status" value="1"/>
</dbReference>
<dbReference type="InterPro" id="IPR046880">
    <property type="entry name" value="TPR-S"/>
</dbReference>
<organism evidence="1 2">
    <name type="scientific">Enterobacter soli</name>
    <dbReference type="NCBI Taxonomy" id="885040"/>
    <lineage>
        <taxon>Bacteria</taxon>
        <taxon>Pseudomonadati</taxon>
        <taxon>Pseudomonadota</taxon>
        <taxon>Gammaproteobacteria</taxon>
        <taxon>Enterobacterales</taxon>
        <taxon>Enterobacteriaceae</taxon>
        <taxon>Enterobacter</taxon>
    </lineage>
</organism>
<evidence type="ECO:0000313" key="2">
    <source>
        <dbReference type="Proteomes" id="UP001225042"/>
    </source>
</evidence>
<dbReference type="SUPFAM" id="SSF48452">
    <property type="entry name" value="TPR-like"/>
    <property type="match status" value="1"/>
</dbReference>
<gene>
    <name evidence="1" type="ORF">RBJ67_08405</name>
</gene>
<protein>
    <submittedName>
        <fullName evidence="1">TRAFs-binding domain-containing protein</fullName>
    </submittedName>
</protein>
<dbReference type="InterPro" id="IPR011990">
    <property type="entry name" value="TPR-like_helical_dom_sf"/>
</dbReference>
<sequence length="659" mass="75482">MMKLHAFVAMPFGIKHDEAGFTVDFTRVYHELIKPALENACLEVIRADEERSAGDIREDMFQELLMADLVLVDLSIDNPNVWYELGVRHALKAGGVILVQGPRKTKPFDVYTDRKYTYHLKEGLPDPAYLTKDMTEITRIAVLILKEKFKRIVSPVYSLLPNLMEPSWKDLKIGNAKKFWARYDDWARRVGLARSKGFPEDILVLASEPPVTALRVEAIVKAGKSLLECKLYKFALEQFEIAFLFEPDNMKINHYRIICLQRLGCSDAAQAICHAILHEYPEDAETWARMGKVEKDVWLRIWDRPGATIEQRLEDACYEDAYLMKAIKSYYTAFKLSPFHYYSGVNAVTLISLYHHLTGRETPWSKDLEIMLKAIEWSANCENYSYWSKATLAELTLLKGSPMQVATAFKDAIAHAENDWFALDATLSQLKMLERLNFHSENVKSAIYVFERAFSRMDSPDKKWRPSRTFLFSGHRVDSPQTTSPRFPSDKVNIAAIAIEKALEQIGANENDLALTQGAAGGDILFAETALKRNMRVQFLQPFSEPEFIEKSILPSIEGEQWRKRYLKVRSHHLCLDVRTMPESLGPLPKNLSGVEANPYERCNRWLLNSALIYGIEHVQFICLWNGSNGNGPGGTAYMYNEVQKRTGNIIWLNTRDLW</sequence>